<dbReference type="RefSeq" id="WP_210511963.1">
    <property type="nucleotide sequence ID" value="NZ_JAFIDN010000006.1"/>
</dbReference>
<dbReference type="InterPro" id="IPR035681">
    <property type="entry name" value="ComA-like_MBL"/>
</dbReference>
<dbReference type="GO" id="GO:0005886">
    <property type="term" value="C:plasma membrane"/>
    <property type="evidence" value="ECO:0007669"/>
    <property type="project" value="UniProtKB-SubCell"/>
</dbReference>
<dbReference type="InterPro" id="IPR052159">
    <property type="entry name" value="Competence_DNA_uptake"/>
</dbReference>
<dbReference type="InterPro" id="IPR036866">
    <property type="entry name" value="RibonucZ/Hydroxyglut_hydro"/>
</dbReference>
<feature type="transmembrane region" description="Helical" evidence="6">
    <location>
        <begin position="505"/>
        <end position="523"/>
    </location>
</feature>
<feature type="transmembrane region" description="Helical" evidence="6">
    <location>
        <begin position="304"/>
        <end position="324"/>
    </location>
</feature>
<dbReference type="Pfam" id="PF03772">
    <property type="entry name" value="Competence"/>
    <property type="match status" value="1"/>
</dbReference>
<comment type="caution">
    <text evidence="8">The sequence shown here is derived from an EMBL/GenBank/DDBJ whole genome shotgun (WGS) entry which is preliminary data.</text>
</comment>
<dbReference type="Pfam" id="PF13567">
    <property type="entry name" value="DUF4131"/>
    <property type="match status" value="1"/>
</dbReference>
<dbReference type="PANTHER" id="PTHR30619:SF1">
    <property type="entry name" value="RECOMBINATION PROTEIN 2"/>
    <property type="match status" value="1"/>
</dbReference>
<dbReference type="CDD" id="cd07731">
    <property type="entry name" value="ComA-like_MBL-fold"/>
    <property type="match status" value="1"/>
</dbReference>
<feature type="domain" description="Metallo-beta-lactamase" evidence="7">
    <location>
        <begin position="566"/>
        <end position="768"/>
    </location>
</feature>
<dbReference type="Proteomes" id="UP000673975">
    <property type="component" value="Unassembled WGS sequence"/>
</dbReference>
<feature type="transmembrane region" description="Helical" evidence="6">
    <location>
        <begin position="473"/>
        <end position="493"/>
    </location>
</feature>
<keyword evidence="5 6" id="KW-0472">Membrane</keyword>
<proteinExistence type="predicted"/>
<evidence type="ECO:0000313" key="8">
    <source>
        <dbReference type="EMBL" id="MBP3192857.1"/>
    </source>
</evidence>
<dbReference type="Gene3D" id="3.60.15.10">
    <property type="entry name" value="Ribonuclease Z/Hydroxyacylglutathione hydrolase-like"/>
    <property type="match status" value="1"/>
</dbReference>
<keyword evidence="9" id="KW-1185">Reference proteome</keyword>
<dbReference type="SMART" id="SM00849">
    <property type="entry name" value="Lactamase_B"/>
    <property type="match status" value="1"/>
</dbReference>
<feature type="transmembrane region" description="Helical" evidence="6">
    <location>
        <begin position="530"/>
        <end position="549"/>
    </location>
</feature>
<gene>
    <name evidence="8" type="ORF">NATSA_09300</name>
</gene>
<sequence>MSGESRIAFRPGSFPALRVALFFAAGIVAGNMVTISGEHLLPACLILFAAVTFCLMLLVLKSRSTFFSGLHSQAVSAVYLLCISGTGFIHFHNQSQSADPEELLLRHFDSSDLVFHGSVLSDRATRTGNRMLRIEIDSVRIHELPTWHVSFKTEALMRSGVYDASADKESPVTAGRYIHFRGDLRQPNKPTNPNQFDYATFLARQNIYTQIFITSLEDSYPDPGSAFWLKRQIHIQSAISRLFSEDNAPLARAIILGDRSDLDAELRTAFSRAGLAHLMAVSGMHVGFILLPVWFVLPWFRKSGYLKCIGLTAGGLLLLTYAGITGFSISVSRASLMAFFLMLARLFHKPGTSMNILGAAAFILLLIDPLFLFDVGFQLSFAAVMIILTTLPGTRFMLPKKHRYRYTGALFQFVMVSVLVQGGLYPVLMIYFNEFSVAGPLSNTLAVPFVQFMFLWSFIALGISFLEPAAGILLNMPGDWILSGLTGYVRYIGSHPSSWIEGTAGSVWIFGIWFFAVCLLASLRMPGLRWKMAAGVLVFLLLIRAEAAVNHFRTPALSLTFFDVGQGDAVLMQTPGGLNYLYDTGVWTPSYDSAERTLLTELKARGISRLDGIILSHPHADHIGGIVTLMENVAIDTIYQSPVKYESRLYHRYMKLAGEKQIPVRLLQTGDMITTDPSMPMLVLAPSDDITARDANNMSVAVQVHYGESVLLLSGDAEKEAEAFMVSRFGDFLKSDLLKIGHHASRTSSTASFLDRVGATKGAASLALNNRYGHPHEEAARRLQNAGVHTRYTSLQGAVKFRSCGKRFRHIDWRAGPAFP</sequence>
<dbReference type="InterPro" id="IPR004797">
    <property type="entry name" value="Competence_ComEC/Rec2"/>
</dbReference>
<dbReference type="Pfam" id="PF00753">
    <property type="entry name" value="Lactamase_B"/>
    <property type="match status" value="1"/>
</dbReference>
<feature type="transmembrane region" description="Helical" evidence="6">
    <location>
        <begin position="275"/>
        <end position="297"/>
    </location>
</feature>
<evidence type="ECO:0000256" key="4">
    <source>
        <dbReference type="ARBA" id="ARBA00022989"/>
    </source>
</evidence>
<dbReference type="NCBIfam" id="TIGR00360">
    <property type="entry name" value="ComEC_N-term"/>
    <property type="match status" value="1"/>
</dbReference>
<name>A0A8J7UVS6_9BACT</name>
<dbReference type="InterPro" id="IPR004477">
    <property type="entry name" value="ComEC_N"/>
</dbReference>
<dbReference type="SUPFAM" id="SSF56281">
    <property type="entry name" value="Metallo-hydrolase/oxidoreductase"/>
    <property type="match status" value="1"/>
</dbReference>
<dbReference type="EMBL" id="JAFIDN010000006">
    <property type="protein sequence ID" value="MBP3192857.1"/>
    <property type="molecule type" value="Genomic_DNA"/>
</dbReference>
<organism evidence="8 9">
    <name type="scientific">Natronogracilivirga saccharolytica</name>
    <dbReference type="NCBI Taxonomy" id="2812953"/>
    <lineage>
        <taxon>Bacteria</taxon>
        <taxon>Pseudomonadati</taxon>
        <taxon>Balneolota</taxon>
        <taxon>Balneolia</taxon>
        <taxon>Balneolales</taxon>
        <taxon>Cyclonatronaceae</taxon>
        <taxon>Natronogracilivirga</taxon>
    </lineage>
</organism>
<dbReference type="NCBIfam" id="TIGR00361">
    <property type="entry name" value="ComEC_Rec2"/>
    <property type="match status" value="1"/>
</dbReference>
<dbReference type="InterPro" id="IPR025405">
    <property type="entry name" value="DUF4131"/>
</dbReference>
<feature type="transmembrane region" description="Helical" evidence="6">
    <location>
        <begin position="354"/>
        <end position="373"/>
    </location>
</feature>
<keyword evidence="2" id="KW-1003">Cell membrane</keyword>
<keyword evidence="3 6" id="KW-0812">Transmembrane</keyword>
<dbReference type="PANTHER" id="PTHR30619">
    <property type="entry name" value="DNA INTERNALIZATION/COMPETENCE PROTEIN COMEC/REC2"/>
    <property type="match status" value="1"/>
</dbReference>
<protein>
    <submittedName>
        <fullName evidence="8">DNA internalization-related competence protein ComEC/Rec2</fullName>
    </submittedName>
</protein>
<evidence type="ECO:0000256" key="1">
    <source>
        <dbReference type="ARBA" id="ARBA00004651"/>
    </source>
</evidence>
<feature type="transmembrane region" description="Helical" evidence="6">
    <location>
        <begin position="39"/>
        <end position="60"/>
    </location>
</feature>
<evidence type="ECO:0000256" key="6">
    <source>
        <dbReference type="SAM" id="Phobius"/>
    </source>
</evidence>
<reference evidence="8" key="1">
    <citation type="submission" date="2021-02" db="EMBL/GenBank/DDBJ databases">
        <title>Natronogracilivirga saccharolytica gen. nov. sp. nov. a new anaerobic, haloalkiliphilic carbohydrate-fermenting bacterium from soda lake and proposing of Cyclonatronumiaceae fam. nov. in the phylum Balneolaeota.</title>
        <authorList>
            <person name="Zhilina T.N."/>
            <person name="Sorokin D.Y."/>
            <person name="Zavarzina D.G."/>
            <person name="Toshchakov S.V."/>
            <person name="Kublanov I.V."/>
        </authorList>
    </citation>
    <scope>NUCLEOTIDE SEQUENCE</scope>
    <source>
        <strain evidence="8">Z-1702</strain>
    </source>
</reference>
<evidence type="ECO:0000256" key="5">
    <source>
        <dbReference type="ARBA" id="ARBA00023136"/>
    </source>
</evidence>
<feature type="transmembrane region" description="Helical" evidence="6">
    <location>
        <begin position="445"/>
        <end position="466"/>
    </location>
</feature>
<keyword evidence="4 6" id="KW-1133">Transmembrane helix</keyword>
<feature type="transmembrane region" description="Helical" evidence="6">
    <location>
        <begin position="379"/>
        <end position="398"/>
    </location>
</feature>
<dbReference type="InterPro" id="IPR001279">
    <property type="entry name" value="Metallo-B-lactamas"/>
</dbReference>
<feature type="transmembrane region" description="Helical" evidence="6">
    <location>
        <begin position="12"/>
        <end position="33"/>
    </location>
</feature>
<accession>A0A8J7UVS6</accession>
<evidence type="ECO:0000259" key="7">
    <source>
        <dbReference type="SMART" id="SM00849"/>
    </source>
</evidence>
<dbReference type="AlphaFoldDB" id="A0A8J7UVS6"/>
<evidence type="ECO:0000256" key="3">
    <source>
        <dbReference type="ARBA" id="ARBA00022692"/>
    </source>
</evidence>
<comment type="subcellular location">
    <subcellularLocation>
        <location evidence="1">Cell membrane</location>
        <topology evidence="1">Multi-pass membrane protein</topology>
    </subcellularLocation>
</comment>
<evidence type="ECO:0000313" key="9">
    <source>
        <dbReference type="Proteomes" id="UP000673975"/>
    </source>
</evidence>
<evidence type="ECO:0000256" key="2">
    <source>
        <dbReference type="ARBA" id="ARBA00022475"/>
    </source>
</evidence>
<feature type="transmembrane region" description="Helical" evidence="6">
    <location>
        <begin position="410"/>
        <end position="433"/>
    </location>
</feature>
<dbReference type="GO" id="GO:0030420">
    <property type="term" value="P:establishment of competence for transformation"/>
    <property type="evidence" value="ECO:0007669"/>
    <property type="project" value="InterPro"/>
</dbReference>